<evidence type="ECO:0000256" key="1">
    <source>
        <dbReference type="ARBA" id="ARBA00002791"/>
    </source>
</evidence>
<dbReference type="AlphaFoldDB" id="A0AB34PR42"/>
<comment type="subcellular location">
    <subcellularLocation>
        <location evidence="2">Endoplasmic reticulum membrane</location>
        <topology evidence="2">Multi-pass membrane protein</topology>
    </subcellularLocation>
</comment>
<dbReference type="GO" id="GO:0018279">
    <property type="term" value="P:protein N-linked glycosylation via asparagine"/>
    <property type="evidence" value="ECO:0007669"/>
    <property type="project" value="TreeGrafter"/>
</dbReference>
<comment type="caution">
    <text evidence="10">The sequence shown here is derived from an EMBL/GenBank/DDBJ whole genome shotgun (WGS) entry which is preliminary data.</text>
</comment>
<evidence type="ECO:0000313" key="10">
    <source>
        <dbReference type="EMBL" id="KGR07901.1"/>
    </source>
</evidence>
<keyword evidence="4 9" id="KW-0812">Transmembrane</keyword>
<sequence>MCMWACPSVQFVTFGFPAFCRRLPFFIDRLVVRIFFQSNSTQTVPLTLINTSPTTMKTSIILFMVTLWSLVLGGLTNNELLKLVKNRKTKVLELNDENFENILNGQRDYHLIALLTSEAPNLNCVLCRELAPEYTIVANSWFQDHPNGVAEVELTEQEEKDGKKQPKNIYFFKSEFKDSKKLFSVLQLQNIPKMFYFPPTKHLGPNNYLREKVEYQFFHGDHKELLKNWLIEVTDHRFNLYIPVNKTKIAINAIGTFIVVLLLRIFSKQVIQVITSRVIWCAASIISVILFTTGYMFNQIRGTPYVMEHRDGRTEYFAPGQQSQFGVETQIMSFLYGFLSILVIVLVKRAPEIKNQSANLFLVATISSLIFVSFSLLLSIFGVKGVGFPYRFINFL</sequence>
<evidence type="ECO:0000256" key="5">
    <source>
        <dbReference type="ARBA" id="ARBA00022729"/>
    </source>
</evidence>
<dbReference type="SUPFAM" id="SSF52833">
    <property type="entry name" value="Thioredoxin-like"/>
    <property type="match status" value="1"/>
</dbReference>
<dbReference type="GO" id="GO:0008250">
    <property type="term" value="C:oligosaccharyltransferase complex"/>
    <property type="evidence" value="ECO:0007669"/>
    <property type="project" value="TreeGrafter"/>
</dbReference>
<evidence type="ECO:0000256" key="9">
    <source>
        <dbReference type="SAM" id="Phobius"/>
    </source>
</evidence>
<accession>A0AB34PR42</accession>
<keyword evidence="6" id="KW-0256">Endoplasmic reticulum</keyword>
<evidence type="ECO:0000256" key="3">
    <source>
        <dbReference type="ARBA" id="ARBA00009561"/>
    </source>
</evidence>
<evidence type="ECO:0000256" key="6">
    <source>
        <dbReference type="ARBA" id="ARBA00022824"/>
    </source>
</evidence>
<name>A0AB34PR42_CANAX</name>
<feature type="transmembrane region" description="Helical" evidence="9">
    <location>
        <begin position="329"/>
        <end position="347"/>
    </location>
</feature>
<evidence type="ECO:0000256" key="4">
    <source>
        <dbReference type="ARBA" id="ARBA00022692"/>
    </source>
</evidence>
<gene>
    <name evidence="10" type="ORF">MG3_04457</name>
</gene>
<dbReference type="Gene3D" id="3.40.30.10">
    <property type="entry name" value="Glutaredoxin"/>
    <property type="match status" value="1"/>
</dbReference>
<dbReference type="PANTHER" id="PTHR12692">
    <property type="entry name" value="DOLICHYL-DIPHOSPHOOLIGOSACCHARIDE--PROTEIN GLYCOSYLTRANSFERASE-RELATED"/>
    <property type="match status" value="1"/>
</dbReference>
<keyword evidence="5" id="KW-0732">Signal</keyword>
<reference evidence="10 11" key="1">
    <citation type="submission" date="2013-12" db="EMBL/GenBank/DDBJ databases">
        <title>The Genome Sequence of Candida albicans P78048.</title>
        <authorList>
            <consortium name="The Broad Institute Genome Sequencing Platform"/>
            <consortium name="The Broad Institute Genome Sequencing Center for Infectious Disease"/>
            <person name="Cuomo C."/>
            <person name="Bennett R."/>
            <person name="Hirakawa M."/>
            <person name="Noverr M."/>
            <person name="Mitchell A."/>
            <person name="Young S.K."/>
            <person name="Zeng Q."/>
            <person name="Gargeya S."/>
            <person name="Fitzgerald M."/>
            <person name="Abouelleil A."/>
            <person name="Alvarado L."/>
            <person name="Berlin A.M."/>
            <person name="Chapman S.B."/>
            <person name="Dewar J."/>
            <person name="Goldberg J."/>
            <person name="Griggs A."/>
            <person name="Gujja S."/>
            <person name="Hansen M."/>
            <person name="Howarth C."/>
            <person name="Imamovic A."/>
            <person name="Larimer J."/>
            <person name="McCowan C."/>
            <person name="Murphy C."/>
            <person name="Pearson M."/>
            <person name="Priest M."/>
            <person name="Roberts A."/>
            <person name="Saif S."/>
            <person name="Shea T."/>
            <person name="Sykes S."/>
            <person name="Wortman J."/>
            <person name="Nusbaum C."/>
            <person name="Birren B."/>
        </authorList>
    </citation>
    <scope>NUCLEOTIDE SEQUENCE [LARGE SCALE GENOMIC DNA]</scope>
    <source>
        <strain evidence="10 11">P78048</strain>
    </source>
</reference>
<dbReference type="Proteomes" id="UP000030161">
    <property type="component" value="Unassembled WGS sequence"/>
</dbReference>
<proteinExistence type="inferred from homology"/>
<dbReference type="SMR" id="A0AB34PR42"/>
<comment type="function">
    <text evidence="1">Subunit of the oligosaccharyl transferase (OST) complex that catalyzes the initial transfer of a defined glycan (Glc(3)Man(9)GlcNAc(2) in eukaryotes) from the lipid carrier dolichol-pyrophosphate to an asparagine residue within an Asn-X-Ser/Thr consensus motif in nascent polypeptide chains, the first step in protein N-glycosylation. N-glycosylation occurs cotranslationally and the complex associates with the Sec61 complex at the channel-forming translocon complex that mediates protein translocation across the endoplasmic reticulum (ER). All subunits are required for a maximal enzyme activity.</text>
</comment>
<evidence type="ECO:0000256" key="7">
    <source>
        <dbReference type="ARBA" id="ARBA00022989"/>
    </source>
</evidence>
<dbReference type="PANTHER" id="PTHR12692:SF0">
    <property type="entry name" value="GH11935P"/>
    <property type="match status" value="1"/>
</dbReference>
<protein>
    <submittedName>
        <fullName evidence="10">Oligosaccharyltransferase complex subunit gamma</fullName>
    </submittedName>
</protein>
<evidence type="ECO:0000313" key="11">
    <source>
        <dbReference type="Proteomes" id="UP000030161"/>
    </source>
</evidence>
<organism evidence="10 11">
    <name type="scientific">Candida albicans P78048</name>
    <dbReference type="NCBI Taxonomy" id="1094989"/>
    <lineage>
        <taxon>Eukaryota</taxon>
        <taxon>Fungi</taxon>
        <taxon>Dikarya</taxon>
        <taxon>Ascomycota</taxon>
        <taxon>Saccharomycotina</taxon>
        <taxon>Pichiomycetes</taxon>
        <taxon>Debaryomycetaceae</taxon>
        <taxon>Candida/Lodderomyces clade</taxon>
        <taxon>Candida</taxon>
    </lineage>
</organism>
<dbReference type="EMBL" id="AJIX01000031">
    <property type="protein sequence ID" value="KGR07901.1"/>
    <property type="molecule type" value="Genomic_DNA"/>
</dbReference>
<dbReference type="InterPro" id="IPR036249">
    <property type="entry name" value="Thioredoxin-like_sf"/>
</dbReference>
<keyword evidence="8 9" id="KW-0472">Membrane</keyword>
<keyword evidence="7 9" id="KW-1133">Transmembrane helix</keyword>
<dbReference type="Pfam" id="PF04756">
    <property type="entry name" value="OST3_OST6"/>
    <property type="match status" value="1"/>
</dbReference>
<feature type="transmembrane region" description="Helical" evidence="9">
    <location>
        <begin position="359"/>
        <end position="381"/>
    </location>
</feature>
<comment type="similarity">
    <text evidence="3">Belongs to the OST3/OST6 family.</text>
</comment>
<feature type="transmembrane region" description="Helical" evidence="9">
    <location>
        <begin position="278"/>
        <end position="297"/>
    </location>
</feature>
<evidence type="ECO:0000256" key="2">
    <source>
        <dbReference type="ARBA" id="ARBA00004477"/>
    </source>
</evidence>
<evidence type="ECO:0000256" key="8">
    <source>
        <dbReference type="ARBA" id="ARBA00023136"/>
    </source>
</evidence>
<dbReference type="InterPro" id="IPR021149">
    <property type="entry name" value="OligosaccharylTrfase_OST3/OST6"/>
</dbReference>
<feature type="transmembrane region" description="Helical" evidence="9">
    <location>
        <begin position="249"/>
        <end position="266"/>
    </location>
</feature>